<dbReference type="Gene3D" id="3.40.190.10">
    <property type="entry name" value="Periplasmic binding protein-like II"/>
    <property type="match status" value="2"/>
</dbReference>
<feature type="compositionally biased region" description="Polar residues" evidence="2">
    <location>
        <begin position="2784"/>
        <end position="2797"/>
    </location>
</feature>
<dbReference type="eggNOG" id="KOG0618">
    <property type="taxonomic scope" value="Eukaryota"/>
</dbReference>
<feature type="compositionally biased region" description="Pro residues" evidence="2">
    <location>
        <begin position="3125"/>
        <end position="3134"/>
    </location>
</feature>
<name>D8U0B3_VOLCA</name>
<feature type="region of interest" description="Disordered" evidence="2">
    <location>
        <begin position="370"/>
        <end position="395"/>
    </location>
</feature>
<feature type="compositionally biased region" description="Gly residues" evidence="2">
    <location>
        <begin position="1924"/>
        <end position="1941"/>
    </location>
</feature>
<feature type="region of interest" description="Disordered" evidence="2">
    <location>
        <begin position="2497"/>
        <end position="2540"/>
    </location>
</feature>
<feature type="compositionally biased region" description="Low complexity" evidence="2">
    <location>
        <begin position="2453"/>
        <end position="2466"/>
    </location>
</feature>
<feature type="region of interest" description="Disordered" evidence="2">
    <location>
        <begin position="2784"/>
        <end position="2853"/>
    </location>
</feature>
<keyword evidence="3" id="KW-0812">Transmembrane</keyword>
<feature type="compositionally biased region" description="Gly residues" evidence="2">
    <location>
        <begin position="2721"/>
        <end position="2735"/>
    </location>
</feature>
<sequence length="3485" mass="350848">CTAFPSTPGALRLLAYVGVAQSASNDTADLGFTTCTPGSLTRVVRDAIAALFSSPSPSSSSSSSAAAAAAGPGLLPSNAWPLSIEVHAQVTSCSGAVASSGAPPAAGEGLLAATQTTPTSSNWTQPAPSSLPAAAAPANDAATIITAPAIKDAAAAAAVAGAAAGAQGIITDAAHAFSDLVPAGELVSLRDLAAIDGSFSFGDILPPLRRKLALGEVGGAAVVPLDAPVLLLVYRRDVLAKMGREIPRTWDELADLVELYGISRPAGAPSAALCATTGEPCSSLSLFSAIWHSLAQSRGLSQGVYFDRETAAPLVRTAAFRAAAQLFLRLWRPALPQPDGMCGFVHPGLRLGTCAFSVGTFEQVKDVARIAPSQQQPPSDTAGQNQSASGVRSSPDVATAGAAAATNANALFGVAQLPGSRFVLSPEDSSRLVLCSTGNCPLGDISATGAGQQQQQQQEQERRRRGRGRRRRHVLQTEAPSDAVLVNRAPYIPSSLLVAGISTRSTTAQRLLAWYSLSHVAGPEGSLQLLREPGANTAPFRTSHFSAAARAAWAAAGYDGDLMGRALDEQQAALAHPNLAWGLHMAGGAFYRSALSDFLAELLNTASSSPSAATDQLDLLIEQLHAKLCSHYNSNSNSTSNSSSTSAATWGASITAARYAAFLNIGSWPRLEAQAGGPATEPAGAVSAPASGSGRGRLVPLAVALIVAGLAVLAVALYVPYRRGCGPLRRRQRPSWSPDAPAVSPNTTLLITDIESSTKLWEELPEVVMGCALRLHHACLRKVLVRHRGYESATEGDSFILAFHKPETALAFAVETQQELLEVNWPPELLANEACAPVYTSAPVGFPFRRPATLETVLSRMSMRPHSHTSIGGGGGAASGPCAFAASPSTLQLLASMLPASFARATASRGSMAPQSPTLLQGRLHSPFCSRQRMSIDMGLLHHLSREEVRTPTSRGDILETDATFNPLFASTQVPLAASPSPSPSVLRRGAERADAAIRALTSMPLASTAAAAAAATAVAAAASATHSVTPTATTAEVAAAALSAHVPASRGSTSSRLIMARLSGRSEMSDLAAAGGSSSSPPPPPSPPSPPPPQRQQPQGLVPPRKPGALSRKLQELQRGAQQQPLQPPQQVEVLHHRYHHFLTQSHHQQSQQQQQQSQQQPSPRQHQLQLMEEQFAPASSMNSSGAWAIIHGGETAAALEDPTSTNTNVAAVTAATAAIGCVKNVIEVMPEYVSAPLNLLPTTSTSRTPTGSGMAAPFTSGGNGIIEPGVDATSVSEGLFEISHNGSGPALNIGAGNRARHASPSQSPGLSMLGGRGERRGTSRRAQTQPVAVAPGRSPLPTAPGGSPELVCVTGGTLINLEACTLEESLKAAIRHLDEAGGGDCKRRLLWRGLRIRMGLHSGIASESELTHNRASARTVYSGECASIVRLVSDSAQGGLILLSGACWGALMAAAAAAGGLHGAAAEALLINIGRYRVMPPSSAAAAGGPVDHEPAGVMPLYIATSPELAARAAVLPPPRKISAVGLSLYAAPVGRVAVASLNVADVGALREWDEQALRQGLALLRRTVLEQLACHRGYLVSEDWEQGTLSVAFAFPLDAVRWALRCREVLGSAAVDWPAKLLAHELCREEQLQRLQQAVAGRASTGGGGGGGTLTLYGSRSGGIALAGSCTGPPPSPVSGRGRIRTLELATSYDSNTALWTSPSLAAAAAAVAAAAAAASEPAGSAAVAVSSRAPRSAASGGPAGDGARTLSREALSATVERGLQQSYTMALGPRAGSTPADLDLVPTTGLQPPAPVVRQAPAGVAGGSGGSAAATAGVRGRSPTVHGTASGVMACHGSYRRRSGKQLIALGSQGALGSGAAIAASIPAAGTTLTGSGLVATDSGSVSCTTATTAGITPKPSGYLSTKFAALSSRLRISAGGGSHADGGGGGGGGGGTAAALSHSHVPAATAAAEAGMLSARASGAADATARSSGAGSPGGPRDSAAKTSLAWALRDEMEDAEDGGDIFSLHLGGMDGCGLLGRAPGVSLSGGCAIYGSSTGREAAAVVAGGASVGGHQTAPAVADRRCVTTTLRGPRIRVGVDSGPVEWGISSSHHCLTYSGAPTAMAEKLAAVAAPGQVLATYSVMLELYRMQANLGPPSEAEEATAAAERGSRAGFGSGGCGGGVGGVGGSGAFSAVVGTALPPPSGRSGLTSGRQRRQQQIFACRFTNDWEEALREYDTLMAQQAGAYQAAATSGWSSPRSGRMSPFSSPWNWSATGRRSKRPSGTAAGAAAVMAVAPPPPPLPSPRIGESRHTQPNRGSFDLFGRGSTSLTQRGAAAQPPLPQRPTAQCAAADALYGSGGGAGVPSPLPSSMSHPLPSAHAPAAAASPREYLDGRVVAVAAGCSREFTSAGLMCCPPGGPSRSGDGRSSGNAAGRVVVGNSFASYVSMSAPSNALPPTPPPPPQQQQRQQQQQKKTQEQLSLLAAAGGALAPAPLTYIFMPPPVAVELNRPGRTSSASWRTLSAARMEPPPSPPPQQQQQQQPLSTSSSQGTLAESCPWFCQNGGAGGAGGGGAAAAIAFPVGSMDDSISLSLRHQLPADVKRTPSRATIASGTVAGGPAGAALLSSTPEHEEVTEVGDVEEEFELTPRTLPRPLPPTPPHQTYGMDPPTSEFASGLVGAVMPAVRTAASATVAAAAAASNSPSASIGSTLPSYPRSGPGAPYGSTGEEGSSSAGGGGGGGGFGSGGSSSASGMLQQALRQHQSYARRRRQQRESSLQHDHVIAAAEALAVQDLSVSSHSPLHQETSPRLQQAALATPTPPPQQQPPTPLPAQPPPQASAIPVRSRSGRQAAAGRRGGGDPATGTVVWRASSTITGHGSSSSSSWPLEVTAAAQQGYRPASLGQAGTGTETSDEGAASAAAAAAAMAAAARLVVSKSGVTAGGREQAGKAGAAAAVPAAAVVLVPASAAPATVAGFDLAGATGDGSRRPYSEGCSEGPPCADQLSSPPGLHAPADQQVLPIRTAVPVQQSAAQPAPYGGVQAGLRWGRPDVGARGGCLAATSQVGEAEVADVKVVAAGEECAVVAAAAAAAAAAATLLDGEVNPAVAASTAPLKDVRSGGSALAQFAAAISQKGHHTPPPPPPPPAASYSGLQPRRTGSGAPHQQRNLAAYGDDSAEVDVASELCGTFECRGRWRRPTHDGAIAGGFGSTIGSSGISGGGGIGSSGISGGGGGGRSVVEVGSYVGRAARSIRALSLQGSHGGAAAAGAAGFGSLAGSSNRWHDTAVRASPTCRTSMADRTTSNLWYMQPQPMQLQRCGPLPPGAAVGGGGGGGGDVSLSPFLSPARFEVYEPHEYGGVSDDCDDRSVSVRAPAGWRPGIHPPPSAGGGSLPPPRRSSFARVGSLAPQSESVSMHGGLQSAVTGLTESSAGVCAGNRAGGGYGISTRGGGGGGGGGAIMTLPCGSACTLSLVRGASACYALDEPELWQDEAYTDPLEM</sequence>
<proteinExistence type="predicted"/>
<feature type="compositionally biased region" description="Polar residues" evidence="2">
    <location>
        <begin position="372"/>
        <end position="392"/>
    </location>
</feature>
<keyword evidence="3" id="KW-0472">Membrane</keyword>
<gene>
    <name evidence="5" type="ORF">VOLCADRAFT_118024</name>
</gene>
<feature type="region of interest" description="Disordered" evidence="2">
    <location>
        <begin position="3346"/>
        <end position="3401"/>
    </location>
</feature>
<dbReference type="SUPFAM" id="SSF53850">
    <property type="entry name" value="Periplasmic binding protein-like II"/>
    <property type="match status" value="1"/>
</dbReference>
<dbReference type="InterPro" id="IPR001054">
    <property type="entry name" value="A/G_cyclase"/>
</dbReference>
<dbReference type="GO" id="GO:0009190">
    <property type="term" value="P:cyclic nucleotide biosynthetic process"/>
    <property type="evidence" value="ECO:0007669"/>
    <property type="project" value="InterPro"/>
</dbReference>
<dbReference type="GeneID" id="9617262"/>
<feature type="region of interest" description="Disordered" evidence="2">
    <location>
        <begin position="1924"/>
        <end position="1945"/>
    </location>
</feature>
<feature type="region of interest" description="Disordered" evidence="2">
    <location>
        <begin position="1297"/>
        <end position="1347"/>
    </location>
</feature>
<feature type="compositionally biased region" description="Low complexity" evidence="2">
    <location>
        <begin position="2685"/>
        <end position="2694"/>
    </location>
</feature>
<accession>D8U0B3</accession>
<feature type="compositionally biased region" description="Pro residues" evidence="2">
    <location>
        <begin position="2442"/>
        <end position="2452"/>
    </location>
</feature>
<feature type="region of interest" description="Disordered" evidence="2">
    <location>
        <begin position="2350"/>
        <end position="2369"/>
    </location>
</feature>
<organism evidence="6">
    <name type="scientific">Volvox carteri f. nagariensis</name>
    <dbReference type="NCBI Taxonomy" id="3068"/>
    <lineage>
        <taxon>Eukaryota</taxon>
        <taxon>Viridiplantae</taxon>
        <taxon>Chlorophyta</taxon>
        <taxon>core chlorophytes</taxon>
        <taxon>Chlorophyceae</taxon>
        <taxon>CS clade</taxon>
        <taxon>Chlamydomonadales</taxon>
        <taxon>Volvocaceae</taxon>
        <taxon>Volvox</taxon>
    </lineage>
</organism>
<feature type="compositionally biased region" description="Low complexity" evidence="2">
    <location>
        <begin position="2357"/>
        <end position="2369"/>
    </location>
</feature>
<feature type="compositionally biased region" description="Low complexity" evidence="2">
    <location>
        <begin position="2832"/>
        <end position="2842"/>
    </location>
</feature>
<dbReference type="InParanoid" id="D8U0B3"/>
<feature type="compositionally biased region" description="Polar residues" evidence="2">
    <location>
        <begin position="2241"/>
        <end position="2264"/>
    </location>
</feature>
<dbReference type="PROSITE" id="PS50125">
    <property type="entry name" value="GUANYLATE_CYCLASE_2"/>
    <property type="match status" value="1"/>
</dbReference>
<protein>
    <recommendedName>
        <fullName evidence="4">Guanylate cyclase domain-containing protein</fullName>
    </recommendedName>
</protein>
<feature type="compositionally biased region" description="Pro residues" evidence="2">
    <location>
        <begin position="2806"/>
        <end position="2825"/>
    </location>
</feature>
<evidence type="ECO:0000313" key="5">
    <source>
        <dbReference type="EMBL" id="EFJ46911.1"/>
    </source>
</evidence>
<feature type="region of interest" description="Disordered" evidence="2">
    <location>
        <begin position="2436"/>
        <end position="2466"/>
    </location>
</feature>
<keyword evidence="6" id="KW-1185">Reference proteome</keyword>
<keyword evidence="1" id="KW-0945">Host-virus interaction</keyword>
<dbReference type="EMBL" id="GL378348">
    <property type="protein sequence ID" value="EFJ46911.1"/>
    <property type="molecule type" value="Genomic_DNA"/>
</dbReference>
<evidence type="ECO:0000259" key="4">
    <source>
        <dbReference type="PROSITE" id="PS50125"/>
    </source>
</evidence>
<feature type="compositionally biased region" description="Basic residues" evidence="2">
    <location>
        <begin position="463"/>
        <end position="474"/>
    </location>
</feature>
<feature type="region of interest" description="Disordered" evidence="2">
    <location>
        <begin position="2685"/>
        <end position="2766"/>
    </location>
</feature>
<feature type="compositionally biased region" description="Low complexity" evidence="2">
    <location>
        <begin position="1146"/>
        <end position="1169"/>
    </location>
</feature>
<feature type="compositionally biased region" description="Low complexity" evidence="2">
    <location>
        <begin position="1815"/>
        <end position="1825"/>
    </location>
</feature>
<feature type="compositionally biased region" description="Low complexity" evidence="2">
    <location>
        <begin position="1118"/>
        <end position="1131"/>
    </location>
</feature>
<feature type="compositionally biased region" description="Polar residues" evidence="2">
    <location>
        <begin position="2500"/>
        <end position="2509"/>
    </location>
</feature>
<evidence type="ECO:0000256" key="2">
    <source>
        <dbReference type="SAM" id="MobiDB-lite"/>
    </source>
</evidence>
<feature type="region of interest" description="Disordered" evidence="2">
    <location>
        <begin position="2241"/>
        <end position="2335"/>
    </location>
</feature>
<dbReference type="InterPro" id="IPR029787">
    <property type="entry name" value="Nucleotide_cyclase"/>
</dbReference>
<feature type="compositionally biased region" description="Pro residues" evidence="2">
    <location>
        <begin position="1081"/>
        <end position="1096"/>
    </location>
</feature>
<dbReference type="SUPFAM" id="SSF55073">
    <property type="entry name" value="Nucleotide cyclase"/>
    <property type="match status" value="2"/>
</dbReference>
<evidence type="ECO:0000313" key="6">
    <source>
        <dbReference type="Proteomes" id="UP000001058"/>
    </source>
</evidence>
<dbReference type="PANTHER" id="PTHR13037">
    <property type="entry name" value="FORMIN"/>
    <property type="match status" value="1"/>
</dbReference>
<dbReference type="GO" id="GO:0035556">
    <property type="term" value="P:intracellular signal transduction"/>
    <property type="evidence" value="ECO:0007669"/>
    <property type="project" value="InterPro"/>
</dbReference>
<dbReference type="PANTHER" id="PTHR13037:SF24">
    <property type="entry name" value="POLYCOMB PROTEIN PCL-RELATED"/>
    <property type="match status" value="1"/>
</dbReference>
<feature type="compositionally biased region" description="Low complexity" evidence="2">
    <location>
        <begin position="2270"/>
        <end position="2283"/>
    </location>
</feature>
<feature type="transmembrane region" description="Helical" evidence="3">
    <location>
        <begin position="698"/>
        <end position="721"/>
    </location>
</feature>
<feature type="region of interest" description="Disordered" evidence="2">
    <location>
        <begin position="445"/>
        <end position="474"/>
    </location>
</feature>
<evidence type="ECO:0000256" key="3">
    <source>
        <dbReference type="SAM" id="Phobius"/>
    </source>
</evidence>
<feature type="region of interest" description="Disordered" evidence="2">
    <location>
        <begin position="2972"/>
        <end position="3002"/>
    </location>
</feature>
<dbReference type="Proteomes" id="UP000001058">
    <property type="component" value="Unassembled WGS sequence"/>
</dbReference>
<feature type="region of interest" description="Disordered" evidence="2">
    <location>
        <begin position="1069"/>
        <end position="1131"/>
    </location>
</feature>
<dbReference type="STRING" id="3068.D8U0B3"/>
<dbReference type="OrthoDB" id="550587at2759"/>
<dbReference type="RefSeq" id="XP_002952120.1">
    <property type="nucleotide sequence ID" value="XM_002952074.1"/>
</dbReference>
<dbReference type="KEGG" id="vcn:VOLCADRAFT_118024"/>
<feature type="region of interest" description="Disordered" evidence="2">
    <location>
        <begin position="3118"/>
        <end position="3154"/>
    </location>
</feature>
<feature type="compositionally biased region" description="Pro residues" evidence="2">
    <location>
        <begin position="3367"/>
        <end position="3382"/>
    </location>
</feature>
<feature type="region of interest" description="Disordered" evidence="2">
    <location>
        <begin position="1145"/>
        <end position="1169"/>
    </location>
</feature>
<dbReference type="Gene3D" id="3.30.70.1230">
    <property type="entry name" value="Nucleotide cyclase"/>
    <property type="match status" value="4"/>
</dbReference>
<feature type="region of interest" description="Disordered" evidence="2">
    <location>
        <begin position="1775"/>
        <end position="1829"/>
    </location>
</feature>
<evidence type="ECO:0000256" key="1">
    <source>
        <dbReference type="ARBA" id="ARBA00022581"/>
    </source>
</evidence>
<reference evidence="5 6" key="1">
    <citation type="journal article" date="2010" name="Science">
        <title>Genomic analysis of organismal complexity in the multicellular green alga Volvox carteri.</title>
        <authorList>
            <person name="Prochnik S.E."/>
            <person name="Umen J."/>
            <person name="Nedelcu A.M."/>
            <person name="Hallmann A."/>
            <person name="Miller S.M."/>
            <person name="Nishii I."/>
            <person name="Ferris P."/>
            <person name="Kuo A."/>
            <person name="Mitros T."/>
            <person name="Fritz-Laylin L.K."/>
            <person name="Hellsten U."/>
            <person name="Chapman J."/>
            <person name="Simakov O."/>
            <person name="Rensing S.A."/>
            <person name="Terry A."/>
            <person name="Pangilinan J."/>
            <person name="Kapitonov V."/>
            <person name="Jurka J."/>
            <person name="Salamov A."/>
            <person name="Shapiro H."/>
            <person name="Schmutz J."/>
            <person name="Grimwood J."/>
            <person name="Lindquist E."/>
            <person name="Lucas S."/>
            <person name="Grigoriev I.V."/>
            <person name="Schmitt R."/>
            <person name="Kirk D."/>
            <person name="Rokhsar D.S."/>
        </authorList>
    </citation>
    <scope>NUCLEOTIDE SEQUENCE [LARGE SCALE GENOMIC DNA]</scope>
    <source>
        <strain evidence="6">f. Nagariensis / Eve</strain>
    </source>
</reference>
<feature type="compositionally biased region" description="Low complexity" evidence="2">
    <location>
        <begin position="2525"/>
        <end position="2538"/>
    </location>
</feature>
<feature type="non-terminal residue" evidence="5">
    <location>
        <position position="1"/>
    </location>
</feature>
<feature type="domain" description="Guanylate cyclase" evidence="4">
    <location>
        <begin position="748"/>
        <end position="806"/>
    </location>
</feature>
<keyword evidence="3" id="KW-1133">Transmembrane helix</keyword>